<comment type="caution">
    <text evidence="1">The sequence shown here is derived from an EMBL/GenBank/DDBJ whole genome shotgun (WGS) entry which is preliminary data.</text>
</comment>
<dbReference type="RefSeq" id="WP_267311931.1">
    <property type="nucleotide sequence ID" value="NZ_JABXXV010000006.1"/>
</dbReference>
<accession>A0ABX2P6F3</accession>
<evidence type="ECO:0000313" key="1">
    <source>
        <dbReference type="EMBL" id="NVN47528.1"/>
    </source>
</evidence>
<dbReference type="EMBL" id="JABXXV010000006">
    <property type="protein sequence ID" value="NVN47528.1"/>
    <property type="molecule type" value="Genomic_DNA"/>
</dbReference>
<dbReference type="Proteomes" id="UP001516351">
    <property type="component" value="Unassembled WGS sequence"/>
</dbReference>
<gene>
    <name evidence="1" type="ORF">HW542_12020</name>
</gene>
<sequence>MGKVGECRLESLGPSSDDELYALLDSLHIIDGRSSLEKPHHEVSLRFRLVGLIGAESETAFIYDEAAKQLLIKEVIRFDRTRFRQWCETERWFSPKTVIPRRGVALATFSPRPTPAHMRDADDENALSLVDRFEGRHLHEGVAWTDLKAPVVDFLKARLA</sequence>
<proteinExistence type="predicted"/>
<keyword evidence="2" id="KW-1185">Reference proteome</keyword>
<name>A0ABX2P6F3_9PROT</name>
<protein>
    <submittedName>
        <fullName evidence="1">Uncharacterized protein</fullName>
    </submittedName>
</protein>
<evidence type="ECO:0000313" key="2">
    <source>
        <dbReference type="Proteomes" id="UP001516351"/>
    </source>
</evidence>
<organism evidence="1 2">
    <name type="scientific">Asaia spathodeae</name>
    <dbReference type="NCBI Taxonomy" id="657016"/>
    <lineage>
        <taxon>Bacteria</taxon>
        <taxon>Pseudomonadati</taxon>
        <taxon>Pseudomonadota</taxon>
        <taxon>Alphaproteobacteria</taxon>
        <taxon>Acetobacterales</taxon>
        <taxon>Acetobacteraceae</taxon>
        <taxon>Asaia</taxon>
    </lineage>
</organism>
<reference evidence="1 2" key="1">
    <citation type="submission" date="2020-06" db="EMBL/GenBank/DDBJ databases">
        <title>Synonyms of Asaia species.</title>
        <authorList>
            <person name="Sombolestani A."/>
        </authorList>
    </citation>
    <scope>NUCLEOTIDE SEQUENCE [LARGE SCALE GENOMIC DNA]</scope>
    <source>
        <strain evidence="1 2">LMG 27047</strain>
    </source>
</reference>